<organism evidence="2 3">
    <name type="scientific">Ustilago trichophora</name>
    <dbReference type="NCBI Taxonomy" id="86804"/>
    <lineage>
        <taxon>Eukaryota</taxon>
        <taxon>Fungi</taxon>
        <taxon>Dikarya</taxon>
        <taxon>Basidiomycota</taxon>
        <taxon>Ustilaginomycotina</taxon>
        <taxon>Ustilaginomycetes</taxon>
        <taxon>Ustilaginales</taxon>
        <taxon>Ustilaginaceae</taxon>
        <taxon>Ustilago</taxon>
    </lineage>
</organism>
<protein>
    <submittedName>
        <fullName evidence="2">Uncharacterized protein</fullName>
    </submittedName>
</protein>
<reference evidence="2 3" key="1">
    <citation type="submission" date="2018-03" db="EMBL/GenBank/DDBJ databases">
        <authorList>
            <person name="Guldener U."/>
        </authorList>
    </citation>
    <scope>NUCLEOTIDE SEQUENCE [LARGE SCALE GENOMIC DNA]</scope>
    <source>
        <strain evidence="2 3">NBRC100155</strain>
    </source>
</reference>
<gene>
    <name evidence="2" type="ORF">UTRI_06632</name>
</gene>
<sequence length="385" mass="42152">MSSINEHDKDLLVDDHDDNFYHHLKHWHSSTDQAKFKFMLGQITYVLTTWSEKNPDLLPTLGVIPLSPVFAGLRKSIQTNSKLDSPLVSKIVHNKVNIAEAKCQVNEFVSSHKDGFSEYLKSLDDLKLLITFTDALFDAPDSESSHNEPKIFNKDEADSEVRQSFAAIFRGPAVELLVAHLKGHKRGNKRHQDAAALGRRQAEESEDVEMQDADLPPAPTSAASPLPLAQPLATSNATPTAPSATSPPASSEEEDMYHAKVLPIIQSSGFGKTKLCVTLSASHPGMLICMRPKPKVAVSFPPQDTEVFDYFNECYKEYFLADVDGVPLGLGTLEQNHVHIYIVSFLAAYCNKLHSLLSRIMLISGCPPLSSSLGLAAAACQVSCA</sequence>
<evidence type="ECO:0000313" key="2">
    <source>
        <dbReference type="EMBL" id="SPO31502.1"/>
    </source>
</evidence>
<dbReference type="AlphaFoldDB" id="A0A5C3EM21"/>
<evidence type="ECO:0000313" key="3">
    <source>
        <dbReference type="Proteomes" id="UP000324022"/>
    </source>
</evidence>
<feature type="compositionally biased region" description="Low complexity" evidence="1">
    <location>
        <begin position="220"/>
        <end position="250"/>
    </location>
</feature>
<evidence type="ECO:0000256" key="1">
    <source>
        <dbReference type="SAM" id="MobiDB-lite"/>
    </source>
</evidence>
<dbReference type="EMBL" id="OOIN01000038">
    <property type="protein sequence ID" value="SPO31502.1"/>
    <property type="molecule type" value="Genomic_DNA"/>
</dbReference>
<dbReference type="Proteomes" id="UP000324022">
    <property type="component" value="Unassembled WGS sequence"/>
</dbReference>
<keyword evidence="3" id="KW-1185">Reference proteome</keyword>
<proteinExistence type="predicted"/>
<name>A0A5C3EM21_9BASI</name>
<accession>A0A5C3EM21</accession>
<dbReference type="OrthoDB" id="107110at2759"/>
<feature type="region of interest" description="Disordered" evidence="1">
    <location>
        <begin position="183"/>
        <end position="253"/>
    </location>
</feature>